<organism evidence="2 3">
    <name type="scientific">Adineta steineri</name>
    <dbReference type="NCBI Taxonomy" id="433720"/>
    <lineage>
        <taxon>Eukaryota</taxon>
        <taxon>Metazoa</taxon>
        <taxon>Spiralia</taxon>
        <taxon>Gnathifera</taxon>
        <taxon>Rotifera</taxon>
        <taxon>Eurotatoria</taxon>
        <taxon>Bdelloidea</taxon>
        <taxon>Adinetida</taxon>
        <taxon>Adinetidae</taxon>
        <taxon>Adineta</taxon>
    </lineage>
</organism>
<dbReference type="EMBL" id="CAJOAY010000300">
    <property type="protein sequence ID" value="CAF3622129.1"/>
    <property type="molecule type" value="Genomic_DNA"/>
</dbReference>
<reference evidence="2" key="1">
    <citation type="submission" date="2021-02" db="EMBL/GenBank/DDBJ databases">
        <authorList>
            <person name="Nowell W R."/>
        </authorList>
    </citation>
    <scope>NUCLEOTIDE SEQUENCE</scope>
</reference>
<gene>
    <name evidence="2" type="ORF">OKA104_LOCUS7676</name>
</gene>
<dbReference type="Proteomes" id="UP000663881">
    <property type="component" value="Unassembled WGS sequence"/>
</dbReference>
<sequence>MSLNLTCLNSSSFNLPIPLIRNPSYNFNHSPYDLNENNFIQKILYSSFPLNDLELFLNNNKYSLDLPIFLETKLFLSILNYTSSSSILFILLSTIFYIISYFKFQKSKFHFIIILLLINLIFFIQMLFIINRVHKTKLSIEKSFKTIVEEIYPKDILKYSYYLIQQLKQLDNYTIQPNSIVVLGLKSTVINSLNCLLEEKYFITDFLNSFNNINKNVQQLKNLTMNQPALTNMLDSFIDPYKNVSDNLVNHIHNYTEGDNIETQIFNELNVVHKKIQYYIQLLDKNLIQKIYSNLLDEEKLKKFYKYITLIEYFINYSLIIITVIPMIFILLHIFLYWKNKRNIQYKNINSVYSPHIQKDNAIDTNEMFNKSLSSSNNSLYYYLFLQLIRFIFAFITIIIIILSLITGFLYGLDSFFQGSCRIIHYNQSFLISYATNDSNMNKTIFNVINDCDENIHFSDNLLSNSYNKLNNQLNLIMKNNDEMIYREFVRINNKTDIALVSHLLHGFLLPTNINNHLTSIQNDIEYIHNKSKEIILHNSKLSSNFFDKFEIFLKKLIHSTIDSCPLPLNIIHTVDECICHKTAKLLNGLWFSLFSFIFTIIIAVYIFGIYIYKQRD</sequence>
<proteinExistence type="predicted"/>
<keyword evidence="1" id="KW-0812">Transmembrane</keyword>
<feature type="transmembrane region" description="Helical" evidence="1">
    <location>
        <begin position="314"/>
        <end position="338"/>
    </location>
</feature>
<feature type="transmembrane region" description="Helical" evidence="1">
    <location>
        <begin position="380"/>
        <end position="413"/>
    </location>
</feature>
<comment type="caution">
    <text evidence="2">The sequence shown here is derived from an EMBL/GenBank/DDBJ whole genome shotgun (WGS) entry which is preliminary data.</text>
</comment>
<protein>
    <submittedName>
        <fullName evidence="2">Uncharacterized protein</fullName>
    </submittedName>
</protein>
<evidence type="ECO:0000313" key="2">
    <source>
        <dbReference type="EMBL" id="CAF3622129.1"/>
    </source>
</evidence>
<evidence type="ECO:0000256" key="1">
    <source>
        <dbReference type="SAM" id="Phobius"/>
    </source>
</evidence>
<keyword evidence="1" id="KW-1133">Transmembrane helix</keyword>
<dbReference type="AlphaFoldDB" id="A0A818PEH1"/>
<evidence type="ECO:0000313" key="3">
    <source>
        <dbReference type="Proteomes" id="UP000663881"/>
    </source>
</evidence>
<feature type="transmembrane region" description="Helical" evidence="1">
    <location>
        <begin position="590"/>
        <end position="613"/>
    </location>
</feature>
<name>A0A818PEH1_9BILA</name>
<feature type="transmembrane region" description="Helical" evidence="1">
    <location>
        <begin position="111"/>
        <end position="130"/>
    </location>
</feature>
<keyword evidence="1" id="KW-0472">Membrane</keyword>
<feature type="transmembrane region" description="Helical" evidence="1">
    <location>
        <begin position="74"/>
        <end position="99"/>
    </location>
</feature>
<accession>A0A818PEH1</accession>